<dbReference type="Gene3D" id="3.40.50.410">
    <property type="entry name" value="von Willebrand factor, type A domain"/>
    <property type="match status" value="1"/>
</dbReference>
<feature type="transmembrane region" description="Helical" evidence="5">
    <location>
        <begin position="60"/>
        <end position="78"/>
    </location>
</feature>
<evidence type="ECO:0000313" key="7">
    <source>
        <dbReference type="EMBL" id="CAA9306456.1"/>
    </source>
</evidence>
<gene>
    <name evidence="7" type="ORF">AVDCRST_MAG07-298</name>
</gene>
<dbReference type="InterPro" id="IPR002035">
    <property type="entry name" value="VWF_A"/>
</dbReference>
<dbReference type="SMART" id="SM00327">
    <property type="entry name" value="VWA"/>
    <property type="match status" value="1"/>
</dbReference>
<dbReference type="EMBL" id="CADCUB010000009">
    <property type="protein sequence ID" value="CAA9306456.1"/>
    <property type="molecule type" value="Genomic_DNA"/>
</dbReference>
<keyword evidence="3 5" id="KW-1133">Transmembrane helix</keyword>
<dbReference type="AlphaFoldDB" id="A0A6J4KJ69"/>
<keyword evidence="4 5" id="KW-0472">Membrane</keyword>
<evidence type="ECO:0000256" key="3">
    <source>
        <dbReference type="ARBA" id="ARBA00022989"/>
    </source>
</evidence>
<evidence type="ECO:0000259" key="6">
    <source>
        <dbReference type="PROSITE" id="PS50234"/>
    </source>
</evidence>
<dbReference type="InterPro" id="IPR050768">
    <property type="entry name" value="UPF0353/GerABKA_families"/>
</dbReference>
<dbReference type="InterPro" id="IPR036465">
    <property type="entry name" value="vWFA_dom_sf"/>
</dbReference>
<dbReference type="PANTHER" id="PTHR22550:SF5">
    <property type="entry name" value="LEUCINE ZIPPER PROTEIN 4"/>
    <property type="match status" value="1"/>
</dbReference>
<feature type="domain" description="VWFA" evidence="6">
    <location>
        <begin position="91"/>
        <end position="280"/>
    </location>
</feature>
<evidence type="ECO:0000256" key="2">
    <source>
        <dbReference type="ARBA" id="ARBA00022692"/>
    </source>
</evidence>
<name>A0A6J4KJ69_9ACTN</name>
<organism evidence="7">
    <name type="scientific">uncultured Frankineae bacterium</name>
    <dbReference type="NCBI Taxonomy" id="437475"/>
    <lineage>
        <taxon>Bacteria</taxon>
        <taxon>Bacillati</taxon>
        <taxon>Actinomycetota</taxon>
        <taxon>Actinomycetes</taxon>
        <taxon>Frankiales</taxon>
        <taxon>environmental samples</taxon>
    </lineage>
</organism>
<accession>A0A6J4KJ69</accession>
<dbReference type="PROSITE" id="PS50234">
    <property type="entry name" value="VWFA"/>
    <property type="match status" value="1"/>
</dbReference>
<keyword evidence="2 5" id="KW-0812">Transmembrane</keyword>
<reference evidence="7" key="1">
    <citation type="submission" date="2020-02" db="EMBL/GenBank/DDBJ databases">
        <authorList>
            <person name="Meier V. D."/>
        </authorList>
    </citation>
    <scope>NUCLEOTIDE SEQUENCE</scope>
    <source>
        <strain evidence="7">AVDCRST_MAG07</strain>
    </source>
</reference>
<evidence type="ECO:0000256" key="5">
    <source>
        <dbReference type="SAM" id="Phobius"/>
    </source>
</evidence>
<dbReference type="Pfam" id="PF13519">
    <property type="entry name" value="VWA_2"/>
    <property type="match status" value="1"/>
</dbReference>
<feature type="transmembrane region" description="Helical" evidence="5">
    <location>
        <begin position="12"/>
        <end position="30"/>
    </location>
</feature>
<keyword evidence="1" id="KW-1003">Cell membrane</keyword>
<evidence type="ECO:0000256" key="4">
    <source>
        <dbReference type="ARBA" id="ARBA00023136"/>
    </source>
</evidence>
<evidence type="ECO:0000256" key="1">
    <source>
        <dbReference type="ARBA" id="ARBA00022475"/>
    </source>
</evidence>
<sequence length="320" mass="33120">MLRDLSFAAPGRFWVLAAAAGLALVALLVLRHRRSTGERYAEPALLASVAPHRMGWRRPVIATGLALALVSMTTAFAGPSVAGEQPRERAVVMVALDTSTSMLATDVAPDRITVAKSAASEFIRDLPDEVEVGLVAYNVAATLVAVPSRDHEQVAAAVEDLPLTDGTAAGDGLLLSLDAALAALGPAAGDPEPAARIVQLADGDTTVGTSLEDAARTVAAARVPVSTIAFGTPDGTLELNGRTYPVGVDLTALREVAETTGGRSYDAFSAAQLREVYDDIGSALVREPGRVDVSDLFAGLGLALLFATSVPSLLWSSRLL</sequence>
<proteinExistence type="predicted"/>
<dbReference type="PANTHER" id="PTHR22550">
    <property type="entry name" value="SPORE GERMINATION PROTEIN"/>
    <property type="match status" value="1"/>
</dbReference>
<protein>
    <recommendedName>
        <fullName evidence="6">VWFA domain-containing protein</fullName>
    </recommendedName>
</protein>
<dbReference type="SUPFAM" id="SSF53300">
    <property type="entry name" value="vWA-like"/>
    <property type="match status" value="1"/>
</dbReference>